<feature type="non-terminal residue" evidence="2">
    <location>
        <position position="1"/>
    </location>
</feature>
<evidence type="ECO:0000313" key="2">
    <source>
        <dbReference type="EMBL" id="CAA9523672.1"/>
    </source>
</evidence>
<accession>A0A6J4TIU7</accession>
<feature type="region of interest" description="Disordered" evidence="1">
    <location>
        <begin position="130"/>
        <end position="153"/>
    </location>
</feature>
<proteinExistence type="predicted"/>
<name>A0A6J4TIU7_9SPHN</name>
<protein>
    <submittedName>
        <fullName evidence="2">Uncharacterized protein</fullName>
    </submittedName>
</protein>
<dbReference type="EMBL" id="CADCVW010000110">
    <property type="protein sequence ID" value="CAA9523672.1"/>
    <property type="molecule type" value="Genomic_DNA"/>
</dbReference>
<feature type="compositionally biased region" description="Basic and acidic residues" evidence="1">
    <location>
        <begin position="44"/>
        <end position="56"/>
    </location>
</feature>
<reference evidence="2" key="1">
    <citation type="submission" date="2020-02" db="EMBL/GenBank/DDBJ databases">
        <authorList>
            <person name="Meier V. D."/>
        </authorList>
    </citation>
    <scope>NUCLEOTIDE SEQUENCE</scope>
    <source>
        <strain evidence="2">AVDCRST_MAG39</strain>
    </source>
</reference>
<feature type="region of interest" description="Disordered" evidence="1">
    <location>
        <begin position="1"/>
        <end position="62"/>
    </location>
</feature>
<feature type="compositionally biased region" description="Basic and acidic residues" evidence="1">
    <location>
        <begin position="1"/>
        <end position="14"/>
    </location>
</feature>
<feature type="non-terminal residue" evidence="2">
    <location>
        <position position="162"/>
    </location>
</feature>
<evidence type="ECO:0000256" key="1">
    <source>
        <dbReference type="SAM" id="MobiDB-lite"/>
    </source>
</evidence>
<gene>
    <name evidence="2" type="ORF">AVDCRST_MAG39-2690</name>
</gene>
<feature type="compositionally biased region" description="Low complexity" evidence="1">
    <location>
        <begin position="22"/>
        <end position="42"/>
    </location>
</feature>
<sequence>TARERSGGGPDRRAHAGRRRASVAARRAMVRPARAAASVPGRFGPRDEPGLGRDGRAAFPPRRGRRLRAVRLRADDLPLHPVGVRDAAPAVGRPARPRLRLVQPGQHASRALVPAARRRLGHCLRLRSADAGAGGAHGRRRRADPVRPHGRDRSARLVVGTI</sequence>
<feature type="compositionally biased region" description="Basic and acidic residues" evidence="1">
    <location>
        <begin position="143"/>
        <end position="153"/>
    </location>
</feature>
<organism evidence="2">
    <name type="scientific">uncultured Sphingomonadaceae bacterium</name>
    <dbReference type="NCBI Taxonomy" id="169976"/>
    <lineage>
        <taxon>Bacteria</taxon>
        <taxon>Pseudomonadati</taxon>
        <taxon>Pseudomonadota</taxon>
        <taxon>Alphaproteobacteria</taxon>
        <taxon>Sphingomonadales</taxon>
        <taxon>Sphingomonadaceae</taxon>
        <taxon>environmental samples</taxon>
    </lineage>
</organism>
<dbReference type="AlphaFoldDB" id="A0A6J4TIU7"/>